<proteinExistence type="inferred from homology"/>
<dbReference type="GO" id="GO:0060294">
    <property type="term" value="P:cilium movement involved in cell motility"/>
    <property type="evidence" value="ECO:0007669"/>
    <property type="project" value="TreeGrafter"/>
</dbReference>
<protein>
    <recommendedName>
        <fullName evidence="10">Radial spoke head protein 9 homolog</fullName>
    </recommendedName>
</protein>
<evidence type="ECO:0000256" key="1">
    <source>
        <dbReference type="ARBA" id="ARBA00004611"/>
    </source>
</evidence>
<keyword evidence="5" id="KW-0969">Cilium</keyword>
<dbReference type="GO" id="GO:0035082">
    <property type="term" value="P:axoneme assembly"/>
    <property type="evidence" value="ECO:0007669"/>
    <property type="project" value="InterPro"/>
</dbReference>
<evidence type="ECO:0000256" key="5">
    <source>
        <dbReference type="ARBA" id="ARBA00023069"/>
    </source>
</evidence>
<organism evidence="12 13">
    <name type="scientific">Cyclospora cayetanensis</name>
    <dbReference type="NCBI Taxonomy" id="88456"/>
    <lineage>
        <taxon>Eukaryota</taxon>
        <taxon>Sar</taxon>
        <taxon>Alveolata</taxon>
        <taxon>Apicomplexa</taxon>
        <taxon>Conoidasida</taxon>
        <taxon>Coccidia</taxon>
        <taxon>Eucoccidiorida</taxon>
        <taxon>Eimeriorina</taxon>
        <taxon>Eimeriidae</taxon>
        <taxon>Cyclospora</taxon>
    </lineage>
</organism>
<evidence type="ECO:0000256" key="7">
    <source>
        <dbReference type="ARBA" id="ARBA00023273"/>
    </source>
</evidence>
<keyword evidence="7" id="KW-0966">Cell projection</keyword>
<dbReference type="EMBL" id="JROU02001293">
    <property type="protein sequence ID" value="OEH76867.1"/>
    <property type="molecule type" value="Genomic_DNA"/>
</dbReference>
<keyword evidence="6" id="KW-0206">Cytoskeleton</keyword>
<evidence type="ECO:0000256" key="9">
    <source>
        <dbReference type="ARBA" id="ARBA00038319"/>
    </source>
</evidence>
<dbReference type="VEuPathDB" id="ToxoDB:LOC34622370"/>
<comment type="caution">
    <text evidence="12">The sequence shown here is derived from an EMBL/GenBank/DDBJ whole genome shotgun (WGS) entry which is preliminary data.</text>
</comment>
<dbReference type="GO" id="GO:0005930">
    <property type="term" value="C:axoneme"/>
    <property type="evidence" value="ECO:0007669"/>
    <property type="project" value="TreeGrafter"/>
</dbReference>
<accession>A0A1D3D093</accession>
<evidence type="ECO:0000313" key="12">
    <source>
        <dbReference type="EMBL" id="OEH76867.1"/>
    </source>
</evidence>
<dbReference type="AlphaFoldDB" id="A0A1D3D093"/>
<evidence type="ECO:0000256" key="6">
    <source>
        <dbReference type="ARBA" id="ARBA00023212"/>
    </source>
</evidence>
<keyword evidence="2" id="KW-0963">Cytoplasm</keyword>
<evidence type="ECO:0000256" key="8">
    <source>
        <dbReference type="ARBA" id="ARBA00037822"/>
    </source>
</evidence>
<dbReference type="PANTHER" id="PTHR22069">
    <property type="entry name" value="MITOCHONDRIAL RIBOSOMAL PROTEIN S18"/>
    <property type="match status" value="1"/>
</dbReference>
<dbReference type="InParanoid" id="A0A1D3D093"/>
<keyword evidence="3" id="KW-0970">Cilium biogenesis/degradation</keyword>
<dbReference type="Proteomes" id="UP000095192">
    <property type="component" value="Unassembled WGS sequence"/>
</dbReference>
<comment type="similarity">
    <text evidence="9">Belongs to the flagellar radial spoke RSP9 family.</text>
</comment>
<evidence type="ECO:0000313" key="13">
    <source>
        <dbReference type="Proteomes" id="UP000095192"/>
    </source>
</evidence>
<reference evidence="12 13" key="1">
    <citation type="journal article" date="2016" name="BMC Genomics">
        <title>Comparative genomics reveals Cyclospora cayetanensis possesses coccidia-like metabolism and invasion components but unique surface antigens.</title>
        <authorList>
            <person name="Liu S."/>
            <person name="Wang L."/>
            <person name="Zheng H."/>
            <person name="Xu Z."/>
            <person name="Roellig D.M."/>
            <person name="Li N."/>
            <person name="Frace M.A."/>
            <person name="Tang K."/>
            <person name="Arrowood M.J."/>
            <person name="Moss D.M."/>
            <person name="Zhang L."/>
            <person name="Feng Y."/>
            <person name="Xiao L."/>
        </authorList>
    </citation>
    <scope>NUCLEOTIDE SEQUENCE [LARGE SCALE GENOMIC DNA]</scope>
    <source>
        <strain evidence="12 13">CHN_HEN01</strain>
    </source>
</reference>
<dbReference type="PANTHER" id="PTHR22069:SF0">
    <property type="entry name" value="RADIAL SPOKE HEAD PROTEIN 9 HOMOLOG"/>
    <property type="match status" value="1"/>
</dbReference>
<dbReference type="GO" id="GO:0044458">
    <property type="term" value="P:motile cilium assembly"/>
    <property type="evidence" value="ECO:0007669"/>
    <property type="project" value="TreeGrafter"/>
</dbReference>
<dbReference type="VEuPathDB" id="ToxoDB:cyc_06135"/>
<evidence type="ECO:0000256" key="10">
    <source>
        <dbReference type="ARBA" id="ARBA00041080"/>
    </source>
</evidence>
<comment type="subcellular location">
    <subcellularLocation>
        <location evidence="8">Cell projection</location>
        <location evidence="8">Kinocilium</location>
    </subcellularLocation>
    <subcellularLocation>
        <location evidence="1">Cytoplasm</location>
        <location evidence="1">Cytoskeleton</location>
        <location evidence="1">Flagellum axoneme</location>
    </subcellularLocation>
</comment>
<evidence type="ECO:0000256" key="4">
    <source>
        <dbReference type="ARBA" id="ARBA00022846"/>
    </source>
</evidence>
<feature type="region of interest" description="Disordered" evidence="11">
    <location>
        <begin position="122"/>
        <end position="143"/>
    </location>
</feature>
<evidence type="ECO:0000256" key="3">
    <source>
        <dbReference type="ARBA" id="ARBA00022794"/>
    </source>
</evidence>
<sequence length="143" mass="16147">MEASSLESGLRHLSSAGNTLNVYELTSLQVALFTLQEKEGKGKAFFWGRINGGIDDYYIAYMLEDSDYIFPKKKMFWSTGRFEFRPLPECNVPGLDKSGKNVLLLGDPSRKIPYLEESKRLFRSPQSDEEEGGGKFHNGGRIV</sequence>
<gene>
    <name evidence="12" type="ORF">cyc_06135</name>
</gene>
<name>A0A1D3D093_9EIME</name>
<dbReference type="InterPro" id="IPR055316">
    <property type="entry name" value="RSP9"/>
</dbReference>
<evidence type="ECO:0000256" key="2">
    <source>
        <dbReference type="ARBA" id="ARBA00022490"/>
    </source>
</evidence>
<evidence type="ECO:0000256" key="11">
    <source>
        <dbReference type="SAM" id="MobiDB-lite"/>
    </source>
</evidence>
<keyword evidence="13" id="KW-1185">Reference proteome</keyword>
<keyword evidence="4" id="KW-0282">Flagellum</keyword>